<keyword evidence="3" id="KW-1185">Reference proteome</keyword>
<feature type="compositionally biased region" description="Pro residues" evidence="1">
    <location>
        <begin position="147"/>
        <end position="160"/>
    </location>
</feature>
<feature type="compositionally biased region" description="Low complexity" evidence="1">
    <location>
        <begin position="77"/>
        <end position="99"/>
    </location>
</feature>
<protein>
    <submittedName>
        <fullName evidence="2">Uncharacterized protein</fullName>
    </submittedName>
</protein>
<proteinExistence type="predicted"/>
<feature type="region of interest" description="Disordered" evidence="1">
    <location>
        <begin position="77"/>
        <end position="109"/>
    </location>
</feature>
<evidence type="ECO:0000313" key="3">
    <source>
        <dbReference type="Proteomes" id="UP000245119"/>
    </source>
</evidence>
<comment type="caution">
    <text evidence="2">The sequence shown here is derived from an EMBL/GenBank/DDBJ whole genome shotgun (WGS) entry which is preliminary data.</text>
</comment>
<dbReference type="EMBL" id="PZQS01000009">
    <property type="protein sequence ID" value="PVD25057.1"/>
    <property type="molecule type" value="Genomic_DNA"/>
</dbReference>
<sequence length="199" mass="21774">MAGLPCDRPPSDVTELPVQFPPPAFVQLHRPASRHWILPPPPHSLCCMRFLHGDAKAHPGPSIMDRWSQLAPGLLLPRGQRPLPAASTPPSLPTHTATPVPSTSLSQDDRRSMVGRSFFICNPIPDSAPQALRVRTHSREICNQPSSSPPSPSPSPPNPPSLSSDCVSGCMARVGVFFPRRSLTEIEGLVQRWRCNRRL</sequence>
<reference evidence="2 3" key="1">
    <citation type="submission" date="2018-04" db="EMBL/GenBank/DDBJ databases">
        <title>The genome of golden apple snail Pomacea canaliculata provides insight into stress tolerance and invasive adaptation.</title>
        <authorList>
            <person name="Liu C."/>
            <person name="Liu B."/>
            <person name="Ren Y."/>
            <person name="Zhang Y."/>
            <person name="Wang H."/>
            <person name="Li S."/>
            <person name="Jiang F."/>
            <person name="Yin L."/>
            <person name="Zhang G."/>
            <person name="Qian W."/>
            <person name="Fan W."/>
        </authorList>
    </citation>
    <scope>NUCLEOTIDE SEQUENCE [LARGE SCALE GENOMIC DNA]</scope>
    <source>
        <strain evidence="2">SZHN2017</strain>
        <tissue evidence="2">Muscle</tissue>
    </source>
</reference>
<gene>
    <name evidence="2" type="ORF">C0Q70_15555</name>
</gene>
<name>A0A2T7NV53_POMCA</name>
<dbReference type="Proteomes" id="UP000245119">
    <property type="component" value="Linkage Group LG9"/>
</dbReference>
<accession>A0A2T7NV53</accession>
<organism evidence="2 3">
    <name type="scientific">Pomacea canaliculata</name>
    <name type="common">Golden apple snail</name>
    <dbReference type="NCBI Taxonomy" id="400727"/>
    <lineage>
        <taxon>Eukaryota</taxon>
        <taxon>Metazoa</taxon>
        <taxon>Spiralia</taxon>
        <taxon>Lophotrochozoa</taxon>
        <taxon>Mollusca</taxon>
        <taxon>Gastropoda</taxon>
        <taxon>Caenogastropoda</taxon>
        <taxon>Architaenioglossa</taxon>
        <taxon>Ampullarioidea</taxon>
        <taxon>Ampullariidae</taxon>
        <taxon>Pomacea</taxon>
    </lineage>
</organism>
<evidence type="ECO:0000256" key="1">
    <source>
        <dbReference type="SAM" id="MobiDB-lite"/>
    </source>
</evidence>
<evidence type="ECO:0000313" key="2">
    <source>
        <dbReference type="EMBL" id="PVD25057.1"/>
    </source>
</evidence>
<dbReference type="AlphaFoldDB" id="A0A2T7NV53"/>
<feature type="region of interest" description="Disordered" evidence="1">
    <location>
        <begin position="140"/>
        <end position="164"/>
    </location>
</feature>